<evidence type="ECO:0000256" key="1">
    <source>
        <dbReference type="SAM" id="SignalP"/>
    </source>
</evidence>
<evidence type="ECO:0000313" key="2">
    <source>
        <dbReference type="EMBL" id="KAF9613512.1"/>
    </source>
</evidence>
<feature type="signal peptide" evidence="1">
    <location>
        <begin position="1"/>
        <end position="17"/>
    </location>
</feature>
<accession>A0A835IBW7</accession>
<dbReference type="SUPFAM" id="SSF56219">
    <property type="entry name" value="DNase I-like"/>
    <property type="match status" value="1"/>
</dbReference>
<organism evidence="2 3">
    <name type="scientific">Coptis chinensis</name>
    <dbReference type="NCBI Taxonomy" id="261450"/>
    <lineage>
        <taxon>Eukaryota</taxon>
        <taxon>Viridiplantae</taxon>
        <taxon>Streptophyta</taxon>
        <taxon>Embryophyta</taxon>
        <taxon>Tracheophyta</taxon>
        <taxon>Spermatophyta</taxon>
        <taxon>Magnoliopsida</taxon>
        <taxon>Ranunculales</taxon>
        <taxon>Ranunculaceae</taxon>
        <taxon>Coptidoideae</taxon>
        <taxon>Coptis</taxon>
    </lineage>
</organism>
<dbReference type="EMBL" id="JADFTS010000003">
    <property type="protein sequence ID" value="KAF9613512.1"/>
    <property type="molecule type" value="Genomic_DNA"/>
</dbReference>
<proteinExistence type="predicted"/>
<name>A0A835IBW7_9MAGN</name>
<comment type="caution">
    <text evidence="2">The sequence shown here is derived from an EMBL/GenBank/DDBJ whole genome shotgun (WGS) entry which is preliminary data.</text>
</comment>
<evidence type="ECO:0008006" key="4">
    <source>
        <dbReference type="Google" id="ProtNLM"/>
    </source>
</evidence>
<dbReference type="PANTHER" id="PTHR33710:SF64">
    <property type="entry name" value="ENDONUCLEASE_EXONUCLEASE_PHOSPHATASE DOMAIN-CONTAINING PROTEIN"/>
    <property type="match status" value="1"/>
</dbReference>
<dbReference type="Gene3D" id="3.60.10.10">
    <property type="entry name" value="Endonuclease/exonuclease/phosphatase"/>
    <property type="match status" value="1"/>
</dbReference>
<keyword evidence="3" id="KW-1185">Reference proteome</keyword>
<evidence type="ECO:0000313" key="3">
    <source>
        <dbReference type="Proteomes" id="UP000631114"/>
    </source>
</evidence>
<dbReference type="AlphaFoldDB" id="A0A835IBW7"/>
<dbReference type="OrthoDB" id="1932741at2759"/>
<dbReference type="Proteomes" id="UP000631114">
    <property type="component" value="Unassembled WGS sequence"/>
</dbReference>
<dbReference type="InterPro" id="IPR036691">
    <property type="entry name" value="Endo/exonu/phosph_ase_sf"/>
</dbReference>
<reference evidence="2 3" key="1">
    <citation type="submission" date="2020-10" db="EMBL/GenBank/DDBJ databases">
        <title>The Coptis chinensis genome and diversification of protoberbering-type alkaloids.</title>
        <authorList>
            <person name="Wang B."/>
            <person name="Shu S."/>
            <person name="Song C."/>
            <person name="Liu Y."/>
        </authorList>
    </citation>
    <scope>NUCLEOTIDE SEQUENCE [LARGE SCALE GENOMIC DNA]</scope>
    <source>
        <strain evidence="2">HL-2020</strain>
        <tissue evidence="2">Leaf</tissue>
    </source>
</reference>
<sequence>MFSILMRGLVLTWYTQGKLIPLQLVLTLLDSMNINPMEGSLRGLTMVPALHRRWSKIDRCLINSLWATHFSSSGVEVLPQGLSDHTPIVISVSNSYTCRAPFRFCNYWVVNPAFKETLLKCWSIPRHGNPSFMLRRN</sequence>
<protein>
    <recommendedName>
        <fullName evidence="4">Endonuclease/exonuclease/phosphatase domain-containing protein</fullName>
    </recommendedName>
</protein>
<gene>
    <name evidence="2" type="ORF">IFM89_008359</name>
</gene>
<keyword evidence="1" id="KW-0732">Signal</keyword>
<dbReference type="PANTHER" id="PTHR33710">
    <property type="entry name" value="BNAC02G09200D PROTEIN"/>
    <property type="match status" value="1"/>
</dbReference>
<feature type="chain" id="PRO_5032858151" description="Endonuclease/exonuclease/phosphatase domain-containing protein" evidence="1">
    <location>
        <begin position="18"/>
        <end position="137"/>
    </location>
</feature>